<evidence type="ECO:0000313" key="2">
    <source>
        <dbReference type="Proteomes" id="UP000218965"/>
    </source>
</evidence>
<evidence type="ECO:0000313" key="1">
    <source>
        <dbReference type="EMBL" id="BAU30971.1"/>
    </source>
</evidence>
<proteinExistence type="predicted"/>
<dbReference type="Proteomes" id="UP000218965">
    <property type="component" value="Chromosome"/>
</dbReference>
<dbReference type="AlphaFoldDB" id="A0A0U5BJC6"/>
<name>A0A0U5BJC6_9MICO</name>
<dbReference type="KEGG" id="malk:MalAC0309_0092"/>
<dbReference type="InterPro" id="IPR028082">
    <property type="entry name" value="Peripla_BP_I"/>
</dbReference>
<reference evidence="2" key="1">
    <citation type="submission" date="2015-12" db="EMBL/GenBank/DDBJ databases">
        <authorList>
            <person name="Shamseldin A."/>
            <person name="Moawad H."/>
            <person name="Abd El-Rahim W.M."/>
            <person name="Sadowsky M.J."/>
        </authorList>
    </citation>
    <scope>NUCLEOTIDE SEQUENCE [LARGE SCALE GENOMIC DNA]</scope>
    <source>
        <strain evidence="2">JAM AC0309</strain>
    </source>
</reference>
<reference evidence="1 2" key="2">
    <citation type="submission" date="2016-01" db="EMBL/GenBank/DDBJ databases">
        <title>Microcella alkaliphila JAM AC0309 whole genome shotgun sequence.</title>
        <authorList>
            <person name="Kurata A."/>
            <person name="Hirose Y."/>
            <person name="Kishimoto N."/>
            <person name="Kobayashi T."/>
        </authorList>
    </citation>
    <scope>NUCLEOTIDE SEQUENCE [LARGE SCALE GENOMIC DNA]</scope>
    <source>
        <strain evidence="1 2">JAM AC0309</strain>
    </source>
</reference>
<sequence>MRAALADAVPAETVVLGVSDVVTIGAMTAIRAAGRAVDADIAATGSEDIRTSRDVSPPVTVCGPLQEVGYQTLQALVDPASEQDPDALRFNVRLRDNTTRREPAA</sequence>
<protein>
    <submittedName>
        <fullName evidence="1">Putative transcriptional regulator</fullName>
    </submittedName>
</protein>
<organism evidence="1 2">
    <name type="scientific">Microcella alkaliphila</name>
    <dbReference type="NCBI Taxonomy" id="279828"/>
    <lineage>
        <taxon>Bacteria</taxon>
        <taxon>Bacillati</taxon>
        <taxon>Actinomycetota</taxon>
        <taxon>Actinomycetes</taxon>
        <taxon>Micrococcales</taxon>
        <taxon>Microbacteriaceae</taxon>
        <taxon>Microcella</taxon>
    </lineage>
</organism>
<dbReference type="Gene3D" id="3.40.50.2300">
    <property type="match status" value="2"/>
</dbReference>
<dbReference type="EMBL" id="AP017315">
    <property type="protein sequence ID" value="BAU30971.1"/>
    <property type="molecule type" value="Genomic_DNA"/>
</dbReference>
<accession>A0A0U5BJC6</accession>
<gene>
    <name evidence="1" type="ORF">MalAC0309_0092</name>
</gene>
<dbReference type="SUPFAM" id="SSF53822">
    <property type="entry name" value="Periplasmic binding protein-like I"/>
    <property type="match status" value="1"/>
</dbReference>